<evidence type="ECO:0000313" key="1">
    <source>
        <dbReference type="EMBL" id="KAG0428891.1"/>
    </source>
</evidence>
<dbReference type="Proteomes" id="UP000805193">
    <property type="component" value="Unassembled WGS sequence"/>
</dbReference>
<protein>
    <submittedName>
        <fullName evidence="1">Uncharacterized protein</fullName>
    </submittedName>
</protein>
<gene>
    <name evidence="1" type="ORF">HPB47_024164</name>
</gene>
<reference evidence="1 2" key="1">
    <citation type="journal article" date="2020" name="Cell">
        <title>Large-Scale Comparative Analyses of Tick Genomes Elucidate Their Genetic Diversity and Vector Capacities.</title>
        <authorList>
            <consortium name="Tick Genome and Microbiome Consortium (TIGMIC)"/>
            <person name="Jia N."/>
            <person name="Wang J."/>
            <person name="Shi W."/>
            <person name="Du L."/>
            <person name="Sun Y."/>
            <person name="Zhan W."/>
            <person name="Jiang J.F."/>
            <person name="Wang Q."/>
            <person name="Zhang B."/>
            <person name="Ji P."/>
            <person name="Bell-Sakyi L."/>
            <person name="Cui X.M."/>
            <person name="Yuan T.T."/>
            <person name="Jiang B.G."/>
            <person name="Yang W.F."/>
            <person name="Lam T.T."/>
            <person name="Chang Q.C."/>
            <person name="Ding S.J."/>
            <person name="Wang X.J."/>
            <person name="Zhu J.G."/>
            <person name="Ruan X.D."/>
            <person name="Zhao L."/>
            <person name="Wei J.T."/>
            <person name="Ye R.Z."/>
            <person name="Que T.C."/>
            <person name="Du C.H."/>
            <person name="Zhou Y.H."/>
            <person name="Cheng J.X."/>
            <person name="Dai P.F."/>
            <person name="Guo W.B."/>
            <person name="Han X.H."/>
            <person name="Huang E.J."/>
            <person name="Li L.F."/>
            <person name="Wei W."/>
            <person name="Gao Y.C."/>
            <person name="Liu J.Z."/>
            <person name="Shao H.Z."/>
            <person name="Wang X."/>
            <person name="Wang C.C."/>
            <person name="Yang T.C."/>
            <person name="Huo Q.B."/>
            <person name="Li W."/>
            <person name="Chen H.Y."/>
            <person name="Chen S.E."/>
            <person name="Zhou L.G."/>
            <person name="Ni X.B."/>
            <person name="Tian J.H."/>
            <person name="Sheng Y."/>
            <person name="Liu T."/>
            <person name="Pan Y.S."/>
            <person name="Xia L.Y."/>
            <person name="Li J."/>
            <person name="Zhao F."/>
            <person name="Cao W.C."/>
        </authorList>
    </citation>
    <scope>NUCLEOTIDE SEQUENCE [LARGE SCALE GENOMIC DNA]</scope>
    <source>
        <strain evidence="1">Iper-2018</strain>
    </source>
</reference>
<proteinExistence type="predicted"/>
<name>A0AC60Q545_IXOPE</name>
<keyword evidence="2" id="KW-1185">Reference proteome</keyword>
<evidence type="ECO:0000313" key="2">
    <source>
        <dbReference type="Proteomes" id="UP000805193"/>
    </source>
</evidence>
<comment type="caution">
    <text evidence="1">The sequence shown here is derived from an EMBL/GenBank/DDBJ whole genome shotgun (WGS) entry which is preliminary data.</text>
</comment>
<organism evidence="1 2">
    <name type="scientific">Ixodes persulcatus</name>
    <name type="common">Taiga tick</name>
    <dbReference type="NCBI Taxonomy" id="34615"/>
    <lineage>
        <taxon>Eukaryota</taxon>
        <taxon>Metazoa</taxon>
        <taxon>Ecdysozoa</taxon>
        <taxon>Arthropoda</taxon>
        <taxon>Chelicerata</taxon>
        <taxon>Arachnida</taxon>
        <taxon>Acari</taxon>
        <taxon>Parasitiformes</taxon>
        <taxon>Ixodida</taxon>
        <taxon>Ixodoidea</taxon>
        <taxon>Ixodidae</taxon>
        <taxon>Ixodinae</taxon>
        <taxon>Ixodes</taxon>
    </lineage>
</organism>
<dbReference type="EMBL" id="JABSTQ010009470">
    <property type="protein sequence ID" value="KAG0428891.1"/>
    <property type="molecule type" value="Genomic_DNA"/>
</dbReference>
<sequence>MVGGVSEQVKDADDTAREICEKVRPEVESRAGKTFAEFTPLKYKTQLVNGVNYFIKVRVGADQHIHIRAHKAFSGEVTFSAHQEDKSLEDEIVHFQ</sequence>
<accession>A0AC60Q545</accession>